<reference evidence="5 6" key="1">
    <citation type="submission" date="2019-02" db="EMBL/GenBank/DDBJ databases">
        <title>Deep-cultivation of Planctomycetes and their phenomic and genomic characterization uncovers novel biology.</title>
        <authorList>
            <person name="Wiegand S."/>
            <person name="Jogler M."/>
            <person name="Boedeker C."/>
            <person name="Pinto D."/>
            <person name="Vollmers J."/>
            <person name="Rivas-Marin E."/>
            <person name="Kohn T."/>
            <person name="Peeters S.H."/>
            <person name="Heuer A."/>
            <person name="Rast P."/>
            <person name="Oberbeckmann S."/>
            <person name="Bunk B."/>
            <person name="Jeske O."/>
            <person name="Meyerdierks A."/>
            <person name="Storesund J.E."/>
            <person name="Kallscheuer N."/>
            <person name="Luecker S."/>
            <person name="Lage O.M."/>
            <person name="Pohl T."/>
            <person name="Merkel B.J."/>
            <person name="Hornburger P."/>
            <person name="Mueller R.-W."/>
            <person name="Bruemmer F."/>
            <person name="Labrenz M."/>
            <person name="Spormann A.M."/>
            <person name="Op Den Camp H."/>
            <person name="Overmann J."/>
            <person name="Amann R."/>
            <person name="Jetten M.S.M."/>
            <person name="Mascher T."/>
            <person name="Medema M.H."/>
            <person name="Devos D.P."/>
            <person name="Kaster A.-K."/>
            <person name="Ovreas L."/>
            <person name="Rohde M."/>
            <person name="Galperin M.Y."/>
            <person name="Jogler C."/>
        </authorList>
    </citation>
    <scope>NUCLEOTIDE SEQUENCE [LARGE SCALE GENOMIC DNA]</scope>
    <source>
        <strain evidence="5 6">Pan14r</strain>
    </source>
</reference>
<dbReference type="RefSeq" id="WP_231131311.1">
    <property type="nucleotide sequence ID" value="NZ_CP036319.1"/>
</dbReference>
<dbReference type="PANTHER" id="PTHR43537:SF24">
    <property type="entry name" value="GLUCONATE OPERON TRANSCRIPTIONAL REPRESSOR"/>
    <property type="match status" value="1"/>
</dbReference>
<keyword evidence="2" id="KW-0238">DNA-binding</keyword>
<comment type="caution">
    <text evidence="5">The sequence shown here is derived from an EMBL/GenBank/DDBJ whole genome shotgun (WGS) entry which is preliminary data.</text>
</comment>
<gene>
    <name evidence="5" type="primary">ydfH_1</name>
    <name evidence="5" type="ORF">Pan14r_11390</name>
</gene>
<dbReference type="AlphaFoldDB" id="A0A5C5XZI5"/>
<evidence type="ECO:0000259" key="4">
    <source>
        <dbReference type="PROSITE" id="PS50949"/>
    </source>
</evidence>
<dbReference type="InterPro" id="IPR011711">
    <property type="entry name" value="GntR_C"/>
</dbReference>
<organism evidence="5 6">
    <name type="scientific">Crateriforma conspicua</name>
    <dbReference type="NCBI Taxonomy" id="2527996"/>
    <lineage>
        <taxon>Bacteria</taxon>
        <taxon>Pseudomonadati</taxon>
        <taxon>Planctomycetota</taxon>
        <taxon>Planctomycetia</taxon>
        <taxon>Planctomycetales</taxon>
        <taxon>Planctomycetaceae</taxon>
        <taxon>Crateriforma</taxon>
    </lineage>
</organism>
<dbReference type="SUPFAM" id="SSF48008">
    <property type="entry name" value="GntR ligand-binding domain-like"/>
    <property type="match status" value="1"/>
</dbReference>
<feature type="domain" description="HTH gntR-type" evidence="4">
    <location>
        <begin position="11"/>
        <end position="78"/>
    </location>
</feature>
<protein>
    <submittedName>
        <fullName evidence="5">Putative HTH-type transcriptional regulator YdfH</fullName>
    </submittedName>
</protein>
<dbReference type="SMART" id="SM00345">
    <property type="entry name" value="HTH_GNTR"/>
    <property type="match status" value="1"/>
</dbReference>
<dbReference type="CDD" id="cd07377">
    <property type="entry name" value="WHTH_GntR"/>
    <property type="match status" value="1"/>
</dbReference>
<accession>A0A5C5XZI5</accession>
<sequence length="234" mass="25504">METAASKSLAPTASDRVFAVLKSRILSAEYSPGQPLTELGVADDLKVSRTPIREALRRLEHEHLVQILPRKGAIVVGISAEDINEAYLIRQALEGISARRAAELLSDSALAHLQERMAVASAMLADGDRAGASDATDELHRVVLSVGGTPRLLRMVANLKELTERLHELALLVPNRLERSIEQHQEVLEALKLRDGEEAERRMREHIASTLTDVLAAFRNRQVGTAGSVSTASD</sequence>
<dbReference type="GO" id="GO:0003700">
    <property type="term" value="F:DNA-binding transcription factor activity"/>
    <property type="evidence" value="ECO:0007669"/>
    <property type="project" value="InterPro"/>
</dbReference>
<dbReference type="SUPFAM" id="SSF46785">
    <property type="entry name" value="Winged helix' DNA-binding domain"/>
    <property type="match status" value="1"/>
</dbReference>
<dbReference type="PANTHER" id="PTHR43537">
    <property type="entry name" value="TRANSCRIPTIONAL REGULATOR, GNTR FAMILY"/>
    <property type="match status" value="1"/>
</dbReference>
<evidence type="ECO:0000313" key="6">
    <source>
        <dbReference type="Proteomes" id="UP000317238"/>
    </source>
</evidence>
<dbReference type="Pfam" id="PF00392">
    <property type="entry name" value="GntR"/>
    <property type="match status" value="1"/>
</dbReference>
<dbReference type="InterPro" id="IPR036388">
    <property type="entry name" value="WH-like_DNA-bd_sf"/>
</dbReference>
<dbReference type="SMART" id="SM00895">
    <property type="entry name" value="FCD"/>
    <property type="match status" value="1"/>
</dbReference>
<dbReference type="InterPro" id="IPR000524">
    <property type="entry name" value="Tscrpt_reg_HTH_GntR"/>
</dbReference>
<keyword evidence="1" id="KW-0805">Transcription regulation</keyword>
<name>A0A5C5XZI5_9PLAN</name>
<dbReference type="InterPro" id="IPR008920">
    <property type="entry name" value="TF_FadR/GntR_C"/>
</dbReference>
<keyword evidence="6" id="KW-1185">Reference proteome</keyword>
<dbReference type="EMBL" id="SJPL01000001">
    <property type="protein sequence ID" value="TWT68856.1"/>
    <property type="molecule type" value="Genomic_DNA"/>
</dbReference>
<evidence type="ECO:0000256" key="2">
    <source>
        <dbReference type="ARBA" id="ARBA00023125"/>
    </source>
</evidence>
<dbReference type="InterPro" id="IPR036390">
    <property type="entry name" value="WH_DNA-bd_sf"/>
</dbReference>
<evidence type="ECO:0000256" key="1">
    <source>
        <dbReference type="ARBA" id="ARBA00023015"/>
    </source>
</evidence>
<dbReference type="Proteomes" id="UP000317238">
    <property type="component" value="Unassembled WGS sequence"/>
</dbReference>
<dbReference type="PROSITE" id="PS50949">
    <property type="entry name" value="HTH_GNTR"/>
    <property type="match status" value="1"/>
</dbReference>
<dbReference type="GO" id="GO:0003677">
    <property type="term" value="F:DNA binding"/>
    <property type="evidence" value="ECO:0007669"/>
    <property type="project" value="UniProtKB-KW"/>
</dbReference>
<evidence type="ECO:0000313" key="5">
    <source>
        <dbReference type="EMBL" id="TWT68856.1"/>
    </source>
</evidence>
<evidence type="ECO:0000256" key="3">
    <source>
        <dbReference type="ARBA" id="ARBA00023163"/>
    </source>
</evidence>
<dbReference type="Gene3D" id="1.10.10.10">
    <property type="entry name" value="Winged helix-like DNA-binding domain superfamily/Winged helix DNA-binding domain"/>
    <property type="match status" value="1"/>
</dbReference>
<dbReference type="Pfam" id="PF07729">
    <property type="entry name" value="FCD"/>
    <property type="match status" value="1"/>
</dbReference>
<dbReference type="Gene3D" id="1.20.120.530">
    <property type="entry name" value="GntR ligand-binding domain-like"/>
    <property type="match status" value="1"/>
</dbReference>
<proteinExistence type="predicted"/>
<keyword evidence="3" id="KW-0804">Transcription</keyword>